<evidence type="ECO:0000313" key="3">
    <source>
        <dbReference type="Proteomes" id="UP000318590"/>
    </source>
</evidence>
<evidence type="ECO:0000259" key="1">
    <source>
        <dbReference type="PROSITE" id="PS51186"/>
    </source>
</evidence>
<dbReference type="Pfam" id="PF00583">
    <property type="entry name" value="Acetyltransf_1"/>
    <property type="match status" value="1"/>
</dbReference>
<protein>
    <submittedName>
        <fullName evidence="2">GNAT family N-acetyltransferase</fullName>
    </submittedName>
</protein>
<name>A0A547Q5Q5_9RHOB</name>
<keyword evidence="2" id="KW-0808">Transferase</keyword>
<proteinExistence type="predicted"/>
<dbReference type="Gene3D" id="3.40.630.30">
    <property type="match status" value="1"/>
</dbReference>
<reference evidence="2 3" key="1">
    <citation type="submission" date="2019-06" db="EMBL/GenBank/DDBJ databases">
        <title>Paenimaribius caenipelagi gen. nov., sp. nov., isolated from a tidal flat.</title>
        <authorList>
            <person name="Yoon J.-H."/>
        </authorList>
    </citation>
    <scope>NUCLEOTIDE SEQUENCE [LARGE SCALE GENOMIC DNA]</scope>
    <source>
        <strain evidence="2 3">JBTF-M29</strain>
    </source>
</reference>
<dbReference type="GO" id="GO:0016747">
    <property type="term" value="F:acyltransferase activity, transferring groups other than amino-acyl groups"/>
    <property type="evidence" value="ECO:0007669"/>
    <property type="project" value="InterPro"/>
</dbReference>
<comment type="caution">
    <text evidence="2">The sequence shown here is derived from an EMBL/GenBank/DDBJ whole genome shotgun (WGS) entry which is preliminary data.</text>
</comment>
<dbReference type="AlphaFoldDB" id="A0A547Q5Q5"/>
<dbReference type="InterPro" id="IPR053144">
    <property type="entry name" value="Acetyltransferase_Butenolide"/>
</dbReference>
<dbReference type="PROSITE" id="PS51186">
    <property type="entry name" value="GNAT"/>
    <property type="match status" value="1"/>
</dbReference>
<dbReference type="EMBL" id="VFSV01000010">
    <property type="protein sequence ID" value="TRD21715.1"/>
    <property type="molecule type" value="Genomic_DNA"/>
</dbReference>
<dbReference type="InterPro" id="IPR016181">
    <property type="entry name" value="Acyl_CoA_acyltransferase"/>
</dbReference>
<dbReference type="OrthoDB" id="9797456at2"/>
<organism evidence="2 3">
    <name type="scientific">Palleronia caenipelagi</name>
    <dbReference type="NCBI Taxonomy" id="2489174"/>
    <lineage>
        <taxon>Bacteria</taxon>
        <taxon>Pseudomonadati</taxon>
        <taxon>Pseudomonadota</taxon>
        <taxon>Alphaproteobacteria</taxon>
        <taxon>Rhodobacterales</taxon>
        <taxon>Roseobacteraceae</taxon>
        <taxon>Palleronia</taxon>
    </lineage>
</organism>
<dbReference type="PANTHER" id="PTHR43233">
    <property type="entry name" value="FAMILY N-ACETYLTRANSFERASE, PUTATIVE (AFU_ORTHOLOGUE AFUA_6G03350)-RELATED"/>
    <property type="match status" value="1"/>
</dbReference>
<keyword evidence="3" id="KW-1185">Reference proteome</keyword>
<evidence type="ECO:0000313" key="2">
    <source>
        <dbReference type="EMBL" id="TRD21715.1"/>
    </source>
</evidence>
<gene>
    <name evidence="2" type="ORF">FEV53_08215</name>
</gene>
<dbReference type="Proteomes" id="UP000318590">
    <property type="component" value="Unassembled WGS sequence"/>
</dbReference>
<feature type="domain" description="N-acetyltransferase" evidence="1">
    <location>
        <begin position="1"/>
        <end position="137"/>
    </location>
</feature>
<dbReference type="InterPro" id="IPR000182">
    <property type="entry name" value="GNAT_dom"/>
</dbReference>
<sequence length="137" mass="14679">MKGDASALKWSEGDVPIVGEYLELRNIAGMGKRSPQAAAKGLEHTLHVVTVRDGARLVGMGRVVGDGGTAVTITDIAVDPGWRRLGIATGILNRITDWCRAELPRTCFVSLIADPGAFALYHKAGFEMRTGMAMKLE</sequence>
<dbReference type="RefSeq" id="WP_142834324.1">
    <property type="nucleotide sequence ID" value="NZ_VFSV01000010.1"/>
</dbReference>
<accession>A0A547Q5Q5</accession>
<dbReference type="SUPFAM" id="SSF55729">
    <property type="entry name" value="Acyl-CoA N-acyltransferases (Nat)"/>
    <property type="match status" value="1"/>
</dbReference>
<dbReference type="CDD" id="cd04301">
    <property type="entry name" value="NAT_SF"/>
    <property type="match status" value="1"/>
</dbReference>
<dbReference type="PANTHER" id="PTHR43233:SF1">
    <property type="entry name" value="FAMILY N-ACETYLTRANSFERASE, PUTATIVE (AFU_ORTHOLOGUE AFUA_6G03350)-RELATED"/>
    <property type="match status" value="1"/>
</dbReference>